<keyword evidence="5" id="KW-0472">Membrane</keyword>
<evidence type="ECO:0000256" key="4">
    <source>
        <dbReference type="PROSITE-ProRule" id="PRU00175"/>
    </source>
</evidence>
<evidence type="ECO:0000256" key="3">
    <source>
        <dbReference type="ARBA" id="ARBA00022833"/>
    </source>
</evidence>
<dbReference type="Gramene" id="mRNA:HanXRQr2_Chr15g0701391">
    <property type="protein sequence ID" value="CDS:HanXRQr2_Chr15g0701391.1"/>
    <property type="gene ID" value="HanXRQr2_Chr15g0701391"/>
</dbReference>
<dbReference type="InterPro" id="IPR052788">
    <property type="entry name" value="RING-type_E3_ligase_ATL"/>
</dbReference>
<keyword evidence="9" id="KW-1185">Reference proteome</keyword>
<dbReference type="SUPFAM" id="SSF57850">
    <property type="entry name" value="RING/U-box"/>
    <property type="match status" value="1"/>
</dbReference>
<dbReference type="Gene3D" id="3.30.40.10">
    <property type="entry name" value="Zinc/RING finger domain, C3HC4 (zinc finger)"/>
    <property type="match status" value="1"/>
</dbReference>
<feature type="domain" description="RING-type" evidence="6">
    <location>
        <begin position="94"/>
        <end position="136"/>
    </location>
</feature>
<dbReference type="Pfam" id="PF13639">
    <property type="entry name" value="zf-RING_2"/>
    <property type="match status" value="1"/>
</dbReference>
<dbReference type="InterPro" id="IPR001841">
    <property type="entry name" value="Znf_RING"/>
</dbReference>
<dbReference type="PROSITE" id="PS50089">
    <property type="entry name" value="ZF_RING_2"/>
    <property type="match status" value="1"/>
</dbReference>
<dbReference type="InParanoid" id="A0A251T7H3"/>
<dbReference type="AlphaFoldDB" id="A0A251T7H3"/>
<evidence type="ECO:0000256" key="1">
    <source>
        <dbReference type="ARBA" id="ARBA00022723"/>
    </source>
</evidence>
<dbReference type="EMBL" id="CM007900">
    <property type="protein sequence ID" value="OTG06864.1"/>
    <property type="molecule type" value="Genomic_DNA"/>
</dbReference>
<dbReference type="PANTHER" id="PTHR45798:SF60">
    <property type="entry name" value="ZINC FINGER, RING_FYVE_PHD-TYPE-RELATED"/>
    <property type="match status" value="1"/>
</dbReference>
<evidence type="ECO:0000313" key="9">
    <source>
        <dbReference type="Proteomes" id="UP000215914"/>
    </source>
</evidence>
<keyword evidence="2 4" id="KW-0863">Zinc-finger</keyword>
<organism evidence="8 9">
    <name type="scientific">Helianthus annuus</name>
    <name type="common">Common sunflower</name>
    <dbReference type="NCBI Taxonomy" id="4232"/>
    <lineage>
        <taxon>Eukaryota</taxon>
        <taxon>Viridiplantae</taxon>
        <taxon>Streptophyta</taxon>
        <taxon>Embryophyta</taxon>
        <taxon>Tracheophyta</taxon>
        <taxon>Spermatophyta</taxon>
        <taxon>Magnoliopsida</taxon>
        <taxon>eudicotyledons</taxon>
        <taxon>Gunneridae</taxon>
        <taxon>Pentapetalae</taxon>
        <taxon>asterids</taxon>
        <taxon>campanulids</taxon>
        <taxon>Asterales</taxon>
        <taxon>Asteraceae</taxon>
        <taxon>Asteroideae</taxon>
        <taxon>Heliantheae alliance</taxon>
        <taxon>Heliantheae</taxon>
        <taxon>Helianthus</taxon>
    </lineage>
</organism>
<evidence type="ECO:0000256" key="5">
    <source>
        <dbReference type="SAM" id="Phobius"/>
    </source>
</evidence>
<dbReference type="GO" id="GO:0008270">
    <property type="term" value="F:zinc ion binding"/>
    <property type="evidence" value="ECO:0007669"/>
    <property type="project" value="UniProtKB-KW"/>
</dbReference>
<keyword evidence="5" id="KW-1133">Transmembrane helix</keyword>
<reference evidence="7" key="3">
    <citation type="submission" date="2020-06" db="EMBL/GenBank/DDBJ databases">
        <title>Helianthus annuus Genome sequencing and assembly Release 2.</title>
        <authorList>
            <person name="Gouzy J."/>
            <person name="Langlade N."/>
            <person name="Munos S."/>
        </authorList>
    </citation>
    <scope>NUCLEOTIDE SEQUENCE</scope>
    <source>
        <tissue evidence="7">Leaves</tissue>
    </source>
</reference>
<dbReference type="SMART" id="SM00184">
    <property type="entry name" value="RING"/>
    <property type="match status" value="1"/>
</dbReference>
<gene>
    <name evidence="8" type="ORF">HannXRQ_Chr11g0324001</name>
    <name evidence="7" type="ORF">HanXRQr2_Chr15g0701391</name>
</gene>
<feature type="transmembrane region" description="Helical" evidence="5">
    <location>
        <begin position="29"/>
        <end position="49"/>
    </location>
</feature>
<keyword evidence="5" id="KW-0812">Transmembrane</keyword>
<reference evidence="8" key="2">
    <citation type="submission" date="2017-02" db="EMBL/GenBank/DDBJ databases">
        <title>Sunflower complete genome.</title>
        <authorList>
            <person name="Langlade N."/>
            <person name="Munos S."/>
        </authorList>
    </citation>
    <scope>NUCLEOTIDE SEQUENCE [LARGE SCALE GENOMIC DNA]</scope>
    <source>
        <tissue evidence="8">Leaves</tissue>
    </source>
</reference>
<name>A0A251T7H3_HELAN</name>
<evidence type="ECO:0000313" key="8">
    <source>
        <dbReference type="EMBL" id="OTG06864.1"/>
    </source>
</evidence>
<dbReference type="EMBL" id="MNCJ02000330">
    <property type="protein sequence ID" value="KAF5765233.1"/>
    <property type="molecule type" value="Genomic_DNA"/>
</dbReference>
<evidence type="ECO:0000256" key="2">
    <source>
        <dbReference type="ARBA" id="ARBA00022771"/>
    </source>
</evidence>
<sequence length="141" mass="15956">MTRPYRFLLSTVVHSSSTAVESDFALILAALLCALVCVVGLIAVAYCTWLQRRSIANRTPVQPPDNKGIEKKFVEALPKFAYDLTKEYNWSRECVICLVEYADRDEIRVLPQCGHIFHIGCIDKWLGSHSSCPSCRQIIHK</sequence>
<keyword evidence="1" id="KW-0479">Metal-binding</keyword>
<dbReference type="PANTHER" id="PTHR45798">
    <property type="entry name" value="RING-H2 FINGER PROTEIN ATL61-RELATED-RELATED"/>
    <property type="match status" value="1"/>
</dbReference>
<proteinExistence type="predicted"/>
<dbReference type="GO" id="GO:0061630">
    <property type="term" value="F:ubiquitin protein ligase activity"/>
    <property type="evidence" value="ECO:0000318"/>
    <property type="project" value="GO_Central"/>
</dbReference>
<dbReference type="InterPro" id="IPR013083">
    <property type="entry name" value="Znf_RING/FYVE/PHD"/>
</dbReference>
<evidence type="ECO:0000259" key="6">
    <source>
        <dbReference type="PROSITE" id="PS50089"/>
    </source>
</evidence>
<evidence type="ECO:0000313" key="7">
    <source>
        <dbReference type="EMBL" id="KAF5765233.1"/>
    </source>
</evidence>
<keyword evidence="3" id="KW-0862">Zinc</keyword>
<dbReference type="CDD" id="cd16461">
    <property type="entry name" value="RING-H2_EL5-like"/>
    <property type="match status" value="1"/>
</dbReference>
<reference evidence="7 9" key="1">
    <citation type="journal article" date="2017" name="Nature">
        <title>The sunflower genome provides insights into oil metabolism, flowering and Asterid evolution.</title>
        <authorList>
            <person name="Badouin H."/>
            <person name="Gouzy J."/>
            <person name="Grassa C.J."/>
            <person name="Murat F."/>
            <person name="Staton S.E."/>
            <person name="Cottret L."/>
            <person name="Lelandais-Briere C."/>
            <person name="Owens G.L."/>
            <person name="Carrere S."/>
            <person name="Mayjonade B."/>
            <person name="Legrand L."/>
            <person name="Gill N."/>
            <person name="Kane N.C."/>
            <person name="Bowers J.E."/>
            <person name="Hubner S."/>
            <person name="Bellec A."/>
            <person name="Berard A."/>
            <person name="Berges H."/>
            <person name="Blanchet N."/>
            <person name="Boniface M.C."/>
            <person name="Brunel D."/>
            <person name="Catrice O."/>
            <person name="Chaidir N."/>
            <person name="Claudel C."/>
            <person name="Donnadieu C."/>
            <person name="Faraut T."/>
            <person name="Fievet G."/>
            <person name="Helmstetter N."/>
            <person name="King M."/>
            <person name="Knapp S.J."/>
            <person name="Lai Z."/>
            <person name="Le Paslier M.C."/>
            <person name="Lippi Y."/>
            <person name="Lorenzon L."/>
            <person name="Mandel J.R."/>
            <person name="Marage G."/>
            <person name="Marchand G."/>
            <person name="Marquand E."/>
            <person name="Bret-Mestries E."/>
            <person name="Morien E."/>
            <person name="Nambeesan S."/>
            <person name="Nguyen T."/>
            <person name="Pegot-Espagnet P."/>
            <person name="Pouilly N."/>
            <person name="Raftis F."/>
            <person name="Sallet E."/>
            <person name="Schiex T."/>
            <person name="Thomas J."/>
            <person name="Vandecasteele C."/>
            <person name="Vares D."/>
            <person name="Vear F."/>
            <person name="Vautrin S."/>
            <person name="Crespi M."/>
            <person name="Mangin B."/>
            <person name="Burke J.M."/>
            <person name="Salse J."/>
            <person name="Munos S."/>
            <person name="Vincourt P."/>
            <person name="Rieseberg L.H."/>
            <person name="Langlade N.B."/>
        </authorList>
    </citation>
    <scope>NUCLEOTIDE SEQUENCE [LARGE SCALE GENOMIC DNA]</scope>
    <source>
        <strain evidence="9">cv. SF193</strain>
        <tissue evidence="7">Leaves</tissue>
    </source>
</reference>
<accession>A0A251T7H3</accession>
<dbReference type="Proteomes" id="UP000215914">
    <property type="component" value="Chromosome 11"/>
</dbReference>
<protein>
    <submittedName>
        <fullName evidence="8">Putative zinc finger, RING/FYVE/PHD-type</fullName>
    </submittedName>
    <submittedName>
        <fullName evidence="7">Transcription factor C2H2 family</fullName>
    </submittedName>
</protein>